<proteinExistence type="predicted"/>
<comment type="caution">
    <text evidence="2">The sequence shown here is derived from an EMBL/GenBank/DDBJ whole genome shotgun (WGS) entry which is preliminary data.</text>
</comment>
<gene>
    <name evidence="2" type="ORF">OV287_10135</name>
</gene>
<organism evidence="2 3">
    <name type="scientific">Archangium lansingense</name>
    <dbReference type="NCBI Taxonomy" id="2995310"/>
    <lineage>
        <taxon>Bacteria</taxon>
        <taxon>Pseudomonadati</taxon>
        <taxon>Myxococcota</taxon>
        <taxon>Myxococcia</taxon>
        <taxon>Myxococcales</taxon>
        <taxon>Cystobacterineae</taxon>
        <taxon>Archangiaceae</taxon>
        <taxon>Archangium</taxon>
    </lineage>
</organism>
<dbReference type="EMBL" id="JAPNKA010000001">
    <property type="protein sequence ID" value="MCY1074848.1"/>
    <property type="molecule type" value="Genomic_DNA"/>
</dbReference>
<evidence type="ECO:0000313" key="2">
    <source>
        <dbReference type="EMBL" id="MCY1074848.1"/>
    </source>
</evidence>
<dbReference type="Proteomes" id="UP001207654">
    <property type="component" value="Unassembled WGS sequence"/>
</dbReference>
<evidence type="ECO:0000259" key="1">
    <source>
        <dbReference type="Pfam" id="PF09860"/>
    </source>
</evidence>
<protein>
    <submittedName>
        <fullName evidence="2">DUF2087 domain-containing protein</fullName>
    </submittedName>
</protein>
<feature type="domain" description="DUF2087" evidence="1">
    <location>
        <begin position="23"/>
        <end position="92"/>
    </location>
</feature>
<accession>A0ABT3ZZM5</accession>
<sequence length="95" mass="11141">MQPTLPTPAVSEKLSRYLDAEGRLKGWPSKRSDQLDALRYLAARLPGGVEWSERELNELLKSLHTFGDWALLRRDLYDVRLLDRSLDGRRYWKVQ</sequence>
<dbReference type="Pfam" id="PF09860">
    <property type="entry name" value="DUF2087"/>
    <property type="match status" value="1"/>
</dbReference>
<reference evidence="2 3" key="1">
    <citation type="submission" date="2022-11" db="EMBL/GenBank/DDBJ databases">
        <title>Minimal conservation of predation-associated metabolite biosynthetic gene clusters underscores biosynthetic potential of Myxococcota including descriptions for ten novel species: Archangium lansinium sp. nov., Myxococcus landrumus sp. nov., Nannocystis bai.</title>
        <authorList>
            <person name="Ahearne A."/>
            <person name="Stevens C."/>
            <person name="Phillips K."/>
        </authorList>
    </citation>
    <scope>NUCLEOTIDE SEQUENCE [LARGE SCALE GENOMIC DNA]</scope>
    <source>
        <strain evidence="2 3">MIWBW</strain>
    </source>
</reference>
<name>A0ABT3ZZM5_9BACT</name>
<evidence type="ECO:0000313" key="3">
    <source>
        <dbReference type="Proteomes" id="UP001207654"/>
    </source>
</evidence>
<dbReference type="InterPro" id="IPR018656">
    <property type="entry name" value="DUF2087"/>
</dbReference>
<dbReference type="RefSeq" id="WP_267533804.1">
    <property type="nucleotide sequence ID" value="NZ_JAPNKA010000001.1"/>
</dbReference>
<keyword evidence="3" id="KW-1185">Reference proteome</keyword>